<sequence>MTDILFKLLVFTAIIFTFLLTGACCTDTMCLGADNLDMIQFHNFSIAELDTIVIKRFSENSELATPIDSTVVITSDFSSQSSFQQLYLIDKMSTDFDYELRLSDSGQKYKISDFVTQKEGCNTGFMCNDNYIALKSFNLNGKVKESVRLTITK</sequence>
<reference evidence="1 2" key="1">
    <citation type="submission" date="2019-03" db="EMBL/GenBank/DDBJ databases">
        <title>Dyadobacter AR-3-6 sp. nov., isolated from arctic soil.</title>
        <authorList>
            <person name="Chaudhary D.K."/>
        </authorList>
    </citation>
    <scope>NUCLEOTIDE SEQUENCE [LARGE SCALE GENOMIC DNA]</scope>
    <source>
        <strain evidence="1 2">AR-3-6</strain>
    </source>
</reference>
<dbReference type="Proteomes" id="UP000294850">
    <property type="component" value="Unassembled WGS sequence"/>
</dbReference>
<proteinExistence type="predicted"/>
<evidence type="ECO:0000313" key="1">
    <source>
        <dbReference type="EMBL" id="TDE14477.1"/>
    </source>
</evidence>
<accession>A0A4R5DLZ6</accession>
<dbReference type="RefSeq" id="WP_131959061.1">
    <property type="nucleotide sequence ID" value="NZ_SMFL01000005.1"/>
</dbReference>
<gene>
    <name evidence="1" type="ORF">E0F88_14860</name>
</gene>
<comment type="caution">
    <text evidence="1">The sequence shown here is derived from an EMBL/GenBank/DDBJ whole genome shotgun (WGS) entry which is preliminary data.</text>
</comment>
<dbReference type="AlphaFoldDB" id="A0A4R5DLZ6"/>
<dbReference type="PROSITE" id="PS51257">
    <property type="entry name" value="PROKAR_LIPOPROTEIN"/>
    <property type="match status" value="1"/>
</dbReference>
<evidence type="ECO:0008006" key="3">
    <source>
        <dbReference type="Google" id="ProtNLM"/>
    </source>
</evidence>
<protein>
    <recommendedName>
        <fullName evidence="3">Lipoprotein</fullName>
    </recommendedName>
</protein>
<organism evidence="1 2">
    <name type="scientific">Dyadobacter psychrotolerans</name>
    <dbReference type="NCBI Taxonomy" id="2541721"/>
    <lineage>
        <taxon>Bacteria</taxon>
        <taxon>Pseudomonadati</taxon>
        <taxon>Bacteroidota</taxon>
        <taxon>Cytophagia</taxon>
        <taxon>Cytophagales</taxon>
        <taxon>Spirosomataceae</taxon>
        <taxon>Dyadobacter</taxon>
    </lineage>
</organism>
<name>A0A4R5DLZ6_9BACT</name>
<dbReference type="EMBL" id="SMFL01000005">
    <property type="protein sequence ID" value="TDE14477.1"/>
    <property type="molecule type" value="Genomic_DNA"/>
</dbReference>
<evidence type="ECO:0000313" key="2">
    <source>
        <dbReference type="Proteomes" id="UP000294850"/>
    </source>
</evidence>
<dbReference type="OrthoDB" id="963437at2"/>
<keyword evidence="2" id="KW-1185">Reference proteome</keyword>